<dbReference type="GeneID" id="105364621"/>
<dbReference type="Proteomes" id="UP000695007">
    <property type="component" value="Unplaced"/>
</dbReference>
<name>A0AAJ6YMN1_9HYME</name>
<gene>
    <name evidence="3" type="primary">LOC105364621</name>
</gene>
<feature type="compositionally biased region" description="Basic and acidic residues" evidence="1">
    <location>
        <begin position="504"/>
        <end position="514"/>
    </location>
</feature>
<organism evidence="2 3">
    <name type="scientific">Ceratosolen solmsi marchali</name>
    <dbReference type="NCBI Taxonomy" id="326594"/>
    <lineage>
        <taxon>Eukaryota</taxon>
        <taxon>Metazoa</taxon>
        <taxon>Ecdysozoa</taxon>
        <taxon>Arthropoda</taxon>
        <taxon>Hexapoda</taxon>
        <taxon>Insecta</taxon>
        <taxon>Pterygota</taxon>
        <taxon>Neoptera</taxon>
        <taxon>Endopterygota</taxon>
        <taxon>Hymenoptera</taxon>
        <taxon>Apocrita</taxon>
        <taxon>Proctotrupomorpha</taxon>
        <taxon>Chalcidoidea</taxon>
        <taxon>Agaonidae</taxon>
        <taxon>Agaoninae</taxon>
        <taxon>Ceratosolen</taxon>
    </lineage>
</organism>
<evidence type="ECO:0000256" key="1">
    <source>
        <dbReference type="SAM" id="MobiDB-lite"/>
    </source>
</evidence>
<evidence type="ECO:0000313" key="3">
    <source>
        <dbReference type="RefSeq" id="XP_011500902.1"/>
    </source>
</evidence>
<feature type="region of interest" description="Disordered" evidence="1">
    <location>
        <begin position="378"/>
        <end position="397"/>
    </location>
</feature>
<evidence type="ECO:0000313" key="2">
    <source>
        <dbReference type="Proteomes" id="UP000695007"/>
    </source>
</evidence>
<dbReference type="RefSeq" id="XP_011500902.1">
    <property type="nucleotide sequence ID" value="XM_011502600.1"/>
</dbReference>
<dbReference type="KEGG" id="csol:105364621"/>
<reference evidence="3" key="1">
    <citation type="submission" date="2025-08" db="UniProtKB">
        <authorList>
            <consortium name="RefSeq"/>
        </authorList>
    </citation>
    <scope>IDENTIFICATION</scope>
</reference>
<sequence length="767" mass="86765">MPSEKKFFKYRKRDKRKLKWLKNKYKRDIDVDGVKNFIWQIEDNSKAVKRKIESDEKSSVSSKKRKYCSDIDLFESSVVCIPKKISNDFLNEDICKSEKTFSSSKCSEASDCTSPSEITEVNEDNLRESSLIEDVAMTEFVTKLNDSACDLSTSQTLSSESTCYSNEEKENFVFDKVNEDITYNNIHSLPVRLENIEKNTYEVDVDNKIESNDFVCNATNNSCDNNFMNSVNIVNNQTNENCSQFNEYSVSNIKSDMLDKSISTCNHEISSEQNNKQNNSWIYNDKSEINNLSGTLELAVNMKDTEKCEESLFNLKCQDGALLLRESSEVLDCNRSVSRIESNITGCTENSNEENPCIKKLPASDLFSSTSYLSVKKHSSEDVIDKKNEREQNSDFHENLYPSMYDKTEDENENLQVTCNDRKSENLSVLPVRPNSIEKDNHLAADSIIEIQNHKSFIEETSDFFDNSVNNVDDVHSISTSHDLNISLSATVDDNQHSNISADHSTDETFDKKGSKPRSPRTRNELNKTCNANLAGGNRKKLLSKIRNLSRNSKKPIVLNNLEAGNLQFREKLNGVSDTPVNKTVNNPNTLVESVPIIEPPKKQRIAHTPKTINFNVNSESNNQIAQAMKRAKSLSKDQIEDNNDKVSIIMNEIDKTFKVMAKVPCTSSALSALPCDPISISSIQDNASEYNSRCLNPTNNGDNVKNCNDKLVKALTPSAVLSEIHQESPEITSIRENQCFDRIFSCQDNLSNNERKKVCRLKKVCS</sequence>
<proteinExistence type="predicted"/>
<dbReference type="AlphaFoldDB" id="A0AAJ6YMN1"/>
<feature type="region of interest" description="Disordered" evidence="1">
    <location>
        <begin position="496"/>
        <end position="527"/>
    </location>
</feature>
<protein>
    <submittedName>
        <fullName evidence="3">Uncharacterized protein PFB0145c-like</fullName>
    </submittedName>
</protein>
<keyword evidence="2" id="KW-1185">Reference proteome</keyword>
<accession>A0AAJ6YMN1</accession>